<evidence type="ECO:0008006" key="4">
    <source>
        <dbReference type="Google" id="ProtNLM"/>
    </source>
</evidence>
<evidence type="ECO:0000313" key="3">
    <source>
        <dbReference type="Proteomes" id="UP000606724"/>
    </source>
</evidence>
<gene>
    <name evidence="2" type="ORF">H9653_08185</name>
</gene>
<keyword evidence="1" id="KW-1133">Transmembrane helix</keyword>
<dbReference type="RefSeq" id="WP_191691783.1">
    <property type="nucleotide sequence ID" value="NZ_JACSQR010000020.1"/>
</dbReference>
<keyword evidence="3" id="KW-1185">Reference proteome</keyword>
<keyword evidence="1" id="KW-0812">Transmembrane</keyword>
<proteinExistence type="predicted"/>
<organism evidence="2 3">
    <name type="scientific">Psychrobacter communis</name>
    <dbReference type="NCBI Taxonomy" id="2762238"/>
    <lineage>
        <taxon>Bacteria</taxon>
        <taxon>Pseudomonadati</taxon>
        <taxon>Pseudomonadota</taxon>
        <taxon>Gammaproteobacteria</taxon>
        <taxon>Moraxellales</taxon>
        <taxon>Moraxellaceae</taxon>
        <taxon>Psychrobacter</taxon>
    </lineage>
</organism>
<keyword evidence="1" id="KW-0472">Membrane</keyword>
<comment type="caution">
    <text evidence="2">The sequence shown here is derived from an EMBL/GenBank/DDBJ whole genome shotgun (WGS) entry which is preliminary data.</text>
</comment>
<protein>
    <recommendedName>
        <fullName evidence="4">Type II and III secretion system protein</fullName>
    </recommendedName>
</protein>
<reference evidence="2 3" key="1">
    <citation type="submission" date="2020-08" db="EMBL/GenBank/DDBJ databases">
        <title>A Genomic Blueprint of the Chicken Gut Microbiome.</title>
        <authorList>
            <person name="Gilroy R."/>
            <person name="Ravi A."/>
            <person name="Getino M."/>
            <person name="Pursley I."/>
            <person name="Horton D.L."/>
            <person name="Alikhan N.-F."/>
            <person name="Baker D."/>
            <person name="Gharbi K."/>
            <person name="Hall N."/>
            <person name="Watson M."/>
            <person name="Adriaenssens E.M."/>
            <person name="Foster-Nyarko E."/>
            <person name="Jarju S."/>
            <person name="Secka A."/>
            <person name="Antonio M."/>
            <person name="Oren A."/>
            <person name="Chaudhuri R."/>
            <person name="La Ragione R.M."/>
            <person name="Hildebrand F."/>
            <person name="Pallen M.J."/>
        </authorList>
    </citation>
    <scope>NUCLEOTIDE SEQUENCE [LARGE SCALE GENOMIC DNA]</scope>
    <source>
        <strain evidence="2 3">Sa4CVA2</strain>
    </source>
</reference>
<accession>A0ABR8RJL7</accession>
<dbReference type="Proteomes" id="UP000606724">
    <property type="component" value="Unassembled WGS sequence"/>
</dbReference>
<feature type="transmembrane region" description="Helical" evidence="1">
    <location>
        <begin position="24"/>
        <end position="44"/>
    </location>
</feature>
<name>A0ABR8RJL7_9GAMM</name>
<sequence>MNKFSEHLIAYFSRTLAMIKATKIISYTCPIAFTLSLTVLPIVVQAAAYQTYVIHTYGGESLLPAVRQELSSSRDGGTVSTYQDKLVLHTTAANYQKVQQLLSQIDGQSQALTVAVRVGNSRQSQGNIQQGRVVISNHGIQGTGVINQSNSQQQSNNLYQVQTLSGSAASISTGMLYSLNQSYIANSYPTYKRLAGQIIIQQQVLLPTTQGITVMPRLLPNGQVEVTLSQVEEQLVRANPSYNRYGYNNSVQGQILNSTIVVPRGQWVNIGQISQNNQSQSSGYASNRTLNSSNSVPISLLVQ</sequence>
<evidence type="ECO:0000313" key="2">
    <source>
        <dbReference type="EMBL" id="MBD7947994.1"/>
    </source>
</evidence>
<dbReference type="EMBL" id="JACSQR010000020">
    <property type="protein sequence ID" value="MBD7947994.1"/>
    <property type="molecule type" value="Genomic_DNA"/>
</dbReference>
<evidence type="ECO:0000256" key="1">
    <source>
        <dbReference type="SAM" id="Phobius"/>
    </source>
</evidence>